<gene>
    <name evidence="8" type="ORF">DENIS_0333</name>
</gene>
<dbReference type="PANTHER" id="PTHR42718">
    <property type="entry name" value="MAJOR FACILITATOR SUPERFAMILY MULTIDRUG TRANSPORTER MFSC"/>
    <property type="match status" value="1"/>
</dbReference>
<feature type="transmembrane region" description="Helical" evidence="6">
    <location>
        <begin position="77"/>
        <end position="104"/>
    </location>
</feature>
<keyword evidence="2" id="KW-0813">Transport</keyword>
<feature type="transmembrane region" description="Helical" evidence="6">
    <location>
        <begin position="110"/>
        <end position="129"/>
    </location>
</feature>
<feature type="transmembrane region" description="Helical" evidence="6">
    <location>
        <begin position="136"/>
        <end position="159"/>
    </location>
</feature>
<reference evidence="9" key="2">
    <citation type="submission" date="2019-01" db="EMBL/GenBank/DDBJ databases">
        <title>Genome sequence of Desulfonema ishimotonii strain Tokyo 01.</title>
        <authorList>
            <person name="Fukui M."/>
        </authorList>
    </citation>
    <scope>NUCLEOTIDE SEQUENCE [LARGE SCALE GENOMIC DNA]</scope>
    <source>
        <strain evidence="9">Tokyo 01</strain>
    </source>
</reference>
<dbReference type="FunFam" id="1.20.1250.20:FF:000503">
    <property type="entry name" value="Drug resistance transporter, EmrB/QacA subfamily"/>
    <property type="match status" value="1"/>
</dbReference>
<feature type="transmembrane region" description="Helical" evidence="6">
    <location>
        <begin position="261"/>
        <end position="285"/>
    </location>
</feature>
<keyword evidence="5 6" id="KW-0472">Membrane</keyword>
<evidence type="ECO:0000256" key="1">
    <source>
        <dbReference type="ARBA" id="ARBA00004141"/>
    </source>
</evidence>
<dbReference type="AlphaFoldDB" id="A0A401FR11"/>
<dbReference type="Pfam" id="PF07690">
    <property type="entry name" value="MFS_1"/>
    <property type="match status" value="1"/>
</dbReference>
<evidence type="ECO:0000259" key="7">
    <source>
        <dbReference type="PROSITE" id="PS50850"/>
    </source>
</evidence>
<dbReference type="InterPro" id="IPR036259">
    <property type="entry name" value="MFS_trans_sf"/>
</dbReference>
<dbReference type="GO" id="GO:0016020">
    <property type="term" value="C:membrane"/>
    <property type="evidence" value="ECO:0007669"/>
    <property type="project" value="UniProtKB-SubCell"/>
</dbReference>
<dbReference type="PANTHER" id="PTHR42718:SF9">
    <property type="entry name" value="MAJOR FACILITATOR SUPERFAMILY MULTIDRUG TRANSPORTER MFSC"/>
    <property type="match status" value="1"/>
</dbReference>
<sequence length="473" mass="50502">METQHTSRGAVLVAATLTSFMAPFMISAVNIALPAIQAEFSISAVLLSWIATSYLLATAVFLVPIARIADIHGRKKVLLCGIFIFTVATTATAFAPSVHLILLFRVLQGIGGSMTMTTGIAIISSVFPVSERGKAIGITVAAVYIGLSAGPFVAGYLVSLFGWRSVFLVNAPIGTLAFFLALKMIRGEWADARGERLDIVGSLLYGLALIILMYGLSILPDPLGIALSCAGVIGFALFIWQETRTPFPVFEVSLFRQNRTFMFSSLAALINYAATFAVAFFLSLYLQYIKGMTPQGAGLILVCQPVMQALFSPLAGRLSDRIEPALIASVGMGMTALGLILLIFIHAGTTNISIIGILLLLGIGFALFSSPNMNAIMSSVAPKYYGLASGTVATMRLLGQMFSMAVATVIFSILIGDAPITPSTYDLFLKSLNLAFKVFSTLCVIGIYFSSARGTMWKQTDGDRRPSDVTVQK</sequence>
<name>A0A401FR11_9BACT</name>
<feature type="domain" description="Major facilitator superfamily (MFS) profile" evidence="7">
    <location>
        <begin position="11"/>
        <end position="458"/>
    </location>
</feature>
<evidence type="ECO:0000256" key="5">
    <source>
        <dbReference type="ARBA" id="ARBA00023136"/>
    </source>
</evidence>
<evidence type="ECO:0000256" key="2">
    <source>
        <dbReference type="ARBA" id="ARBA00022448"/>
    </source>
</evidence>
<dbReference type="InterPro" id="IPR020846">
    <property type="entry name" value="MFS_dom"/>
</dbReference>
<dbReference type="SUPFAM" id="SSF103473">
    <property type="entry name" value="MFS general substrate transporter"/>
    <property type="match status" value="1"/>
</dbReference>
<evidence type="ECO:0000256" key="6">
    <source>
        <dbReference type="SAM" id="Phobius"/>
    </source>
</evidence>
<dbReference type="EMBL" id="BEXT01000001">
    <property type="protein sequence ID" value="GBC59394.1"/>
    <property type="molecule type" value="Genomic_DNA"/>
</dbReference>
<keyword evidence="3 6" id="KW-0812">Transmembrane</keyword>
<feature type="transmembrane region" description="Helical" evidence="6">
    <location>
        <begin position="427"/>
        <end position="449"/>
    </location>
</feature>
<dbReference type="InterPro" id="IPR011701">
    <property type="entry name" value="MFS"/>
</dbReference>
<feature type="transmembrane region" description="Helical" evidence="6">
    <location>
        <begin position="165"/>
        <end position="185"/>
    </location>
</feature>
<evidence type="ECO:0000256" key="3">
    <source>
        <dbReference type="ARBA" id="ARBA00022692"/>
    </source>
</evidence>
<dbReference type="RefSeq" id="WP_231714365.1">
    <property type="nucleotide sequence ID" value="NZ_BEXT01000001.1"/>
</dbReference>
<dbReference type="GO" id="GO:0022857">
    <property type="term" value="F:transmembrane transporter activity"/>
    <property type="evidence" value="ECO:0007669"/>
    <property type="project" value="InterPro"/>
</dbReference>
<dbReference type="Gene3D" id="1.20.1250.20">
    <property type="entry name" value="MFS general substrate transporter like domains"/>
    <property type="match status" value="1"/>
</dbReference>
<organism evidence="8 9">
    <name type="scientific">Desulfonema ishimotonii</name>
    <dbReference type="NCBI Taxonomy" id="45657"/>
    <lineage>
        <taxon>Bacteria</taxon>
        <taxon>Pseudomonadati</taxon>
        <taxon>Thermodesulfobacteriota</taxon>
        <taxon>Desulfobacteria</taxon>
        <taxon>Desulfobacterales</taxon>
        <taxon>Desulfococcaceae</taxon>
        <taxon>Desulfonema</taxon>
    </lineage>
</organism>
<dbReference type="CDD" id="cd17321">
    <property type="entry name" value="MFS_MMR_MDR_like"/>
    <property type="match status" value="1"/>
</dbReference>
<evidence type="ECO:0000256" key="4">
    <source>
        <dbReference type="ARBA" id="ARBA00022989"/>
    </source>
</evidence>
<feature type="transmembrane region" description="Helical" evidence="6">
    <location>
        <begin position="197"/>
        <end position="216"/>
    </location>
</feature>
<keyword evidence="9" id="KW-1185">Reference proteome</keyword>
<keyword evidence="4 6" id="KW-1133">Transmembrane helix</keyword>
<feature type="transmembrane region" description="Helical" evidence="6">
    <location>
        <begin position="12"/>
        <end position="36"/>
    </location>
</feature>
<reference evidence="9" key="1">
    <citation type="submission" date="2017-11" db="EMBL/GenBank/DDBJ databases">
        <authorList>
            <person name="Watanabe M."/>
            <person name="Kojima H."/>
        </authorList>
    </citation>
    <scope>NUCLEOTIDE SEQUENCE [LARGE SCALE GENOMIC DNA]</scope>
    <source>
        <strain evidence="9">Tokyo 01</strain>
    </source>
</reference>
<dbReference type="PROSITE" id="PS50850">
    <property type="entry name" value="MFS"/>
    <property type="match status" value="1"/>
</dbReference>
<proteinExistence type="predicted"/>
<evidence type="ECO:0000313" key="8">
    <source>
        <dbReference type="EMBL" id="GBC59394.1"/>
    </source>
</evidence>
<accession>A0A401FR11</accession>
<dbReference type="Gene3D" id="1.20.1720.10">
    <property type="entry name" value="Multidrug resistance protein D"/>
    <property type="match status" value="1"/>
</dbReference>
<evidence type="ECO:0000313" key="9">
    <source>
        <dbReference type="Proteomes" id="UP000288096"/>
    </source>
</evidence>
<feature type="transmembrane region" description="Helical" evidence="6">
    <location>
        <begin position="326"/>
        <end position="346"/>
    </location>
</feature>
<comment type="subcellular location">
    <subcellularLocation>
        <location evidence="1">Membrane</location>
        <topology evidence="1">Multi-pass membrane protein</topology>
    </subcellularLocation>
</comment>
<comment type="caution">
    <text evidence="8">The sequence shown here is derived from an EMBL/GenBank/DDBJ whole genome shotgun (WGS) entry which is preliminary data.</text>
</comment>
<feature type="transmembrane region" description="Helical" evidence="6">
    <location>
        <begin position="397"/>
        <end position="415"/>
    </location>
</feature>
<feature type="transmembrane region" description="Helical" evidence="6">
    <location>
        <begin position="42"/>
        <end position="65"/>
    </location>
</feature>
<feature type="transmembrane region" description="Helical" evidence="6">
    <location>
        <begin position="222"/>
        <end position="240"/>
    </location>
</feature>
<dbReference type="Proteomes" id="UP000288096">
    <property type="component" value="Unassembled WGS sequence"/>
</dbReference>
<protein>
    <submittedName>
        <fullName evidence="8">MFS transporter</fullName>
    </submittedName>
</protein>
<feature type="transmembrane region" description="Helical" evidence="6">
    <location>
        <begin position="352"/>
        <end position="376"/>
    </location>
</feature>